<dbReference type="InterPro" id="IPR036257">
    <property type="entry name" value="Cyt_c_oxidase_su2_TM_sf"/>
</dbReference>
<evidence type="ECO:0000256" key="4">
    <source>
        <dbReference type="ARBA" id="ARBA00022475"/>
    </source>
</evidence>
<accession>A0ABV5WC06</accession>
<evidence type="ECO:0000256" key="13">
    <source>
        <dbReference type="SAM" id="Phobius"/>
    </source>
</evidence>
<keyword evidence="8 12" id="KW-0249">Electron transport</keyword>
<feature type="domain" description="Cytochrome oxidase subunit II transmembrane region profile" evidence="15">
    <location>
        <begin position="24"/>
        <end position="122"/>
    </location>
</feature>
<dbReference type="SUPFAM" id="SSF81464">
    <property type="entry name" value="Cytochrome c oxidase subunit II-like, transmembrane region"/>
    <property type="match status" value="1"/>
</dbReference>
<dbReference type="PANTHER" id="PTHR22888">
    <property type="entry name" value="CYTOCHROME C OXIDASE, SUBUNIT II"/>
    <property type="match status" value="1"/>
</dbReference>
<dbReference type="Gene3D" id="2.60.40.420">
    <property type="entry name" value="Cupredoxins - blue copper proteins"/>
    <property type="match status" value="1"/>
</dbReference>
<dbReference type="PANTHER" id="PTHR22888:SF18">
    <property type="entry name" value="CYTOCHROME BO(3) UBIQUINOL OXIDASE SUBUNIT 2"/>
    <property type="match status" value="1"/>
</dbReference>
<evidence type="ECO:0000256" key="11">
    <source>
        <dbReference type="ARBA" id="ARBA00023136"/>
    </source>
</evidence>
<evidence type="ECO:0000259" key="15">
    <source>
        <dbReference type="PROSITE" id="PS50999"/>
    </source>
</evidence>
<comment type="function">
    <text evidence="12">Catalyzes quinol oxidation with the concomitant reduction of oxygen to water. Subunit II transfers the electrons from a quinol to the binuclear center of the catalytic subunit I.</text>
</comment>
<feature type="transmembrane region" description="Helical" evidence="13">
    <location>
        <begin position="91"/>
        <end position="112"/>
    </location>
</feature>
<dbReference type="PROSITE" id="PS50999">
    <property type="entry name" value="COX2_TM"/>
    <property type="match status" value="1"/>
</dbReference>
<name>A0ABV5WC06_9BACI</name>
<keyword evidence="5 12" id="KW-0679">Respiratory chain</keyword>
<dbReference type="InterPro" id="IPR002429">
    <property type="entry name" value="CcO_II-like_C"/>
</dbReference>
<dbReference type="EC" id="1.10.3.-" evidence="12"/>
<evidence type="ECO:0000313" key="17">
    <source>
        <dbReference type="Proteomes" id="UP001589609"/>
    </source>
</evidence>
<sequence>MKNRKLFHFFKLSLLVVISAIVLSGCDERYIVLKPQGPVAQQEYDLIVLSTILCAIVIIPVLAIFIYIVYRYRDKPGNKAPYTPNWDDSKILEIVWWGIPILIIGILGFYTAKTTYALQKPTSNVKPITIQVTSLDWKWLFQYPDQNIATVNYAEIPAGVPVQFVLTSSSNMNSFWVPQLGGQMYTMPGMAMKLWLQADKTGTYFGSGANFTGEGFAHMQFQVVAKSQSEFNVWAKKVKQTAPALTKDGYNKLAEKGLADKMDYSSYPSNLFNEIIDANGGKYMKHNMQEDMQEDMQDMNHADMSGMKMDK</sequence>
<feature type="domain" description="Cytochrome oxidase subunit II copper A binding" evidence="14">
    <location>
        <begin position="125"/>
        <end position="237"/>
    </location>
</feature>
<keyword evidence="3 12" id="KW-0813">Transport</keyword>
<comment type="similarity">
    <text evidence="2 12">Belongs to the cytochrome c oxidase subunit 2 family.</text>
</comment>
<evidence type="ECO:0000256" key="10">
    <source>
        <dbReference type="ARBA" id="ARBA00023002"/>
    </source>
</evidence>
<dbReference type="InterPro" id="IPR008972">
    <property type="entry name" value="Cupredoxin"/>
</dbReference>
<protein>
    <recommendedName>
        <fullName evidence="12">Quinol oxidase subunit 2</fullName>
        <ecNumber evidence="12">1.10.3.-</ecNumber>
    </recommendedName>
</protein>
<dbReference type="PROSITE" id="PS50857">
    <property type="entry name" value="COX2_CUA"/>
    <property type="match status" value="1"/>
</dbReference>
<comment type="caution">
    <text evidence="16">The sequence shown here is derived from an EMBL/GenBank/DDBJ whole genome shotgun (WGS) entry which is preliminary data.</text>
</comment>
<dbReference type="EMBL" id="JBHMAF010000020">
    <property type="protein sequence ID" value="MFB9758130.1"/>
    <property type="molecule type" value="Genomic_DNA"/>
</dbReference>
<dbReference type="InterPro" id="IPR011759">
    <property type="entry name" value="Cyt_c_oxidase_su2_TM_dom"/>
</dbReference>
<evidence type="ECO:0000256" key="1">
    <source>
        <dbReference type="ARBA" id="ARBA00004651"/>
    </source>
</evidence>
<reference evidence="16 17" key="1">
    <citation type="submission" date="2024-09" db="EMBL/GenBank/DDBJ databases">
        <authorList>
            <person name="Sun Q."/>
            <person name="Mori K."/>
        </authorList>
    </citation>
    <scope>NUCLEOTIDE SEQUENCE [LARGE SCALE GENOMIC DNA]</scope>
    <source>
        <strain evidence="16 17">JCM 11201</strain>
    </source>
</reference>
<feature type="transmembrane region" description="Helical" evidence="13">
    <location>
        <begin position="48"/>
        <end position="70"/>
    </location>
</feature>
<keyword evidence="17" id="KW-1185">Reference proteome</keyword>
<organism evidence="16 17">
    <name type="scientific">Ectobacillus funiculus</name>
    <dbReference type="NCBI Taxonomy" id="137993"/>
    <lineage>
        <taxon>Bacteria</taxon>
        <taxon>Bacillati</taxon>
        <taxon>Bacillota</taxon>
        <taxon>Bacilli</taxon>
        <taxon>Bacillales</taxon>
        <taxon>Bacillaceae</taxon>
        <taxon>Ectobacillus</taxon>
    </lineage>
</organism>
<keyword evidence="7" id="KW-0732">Signal</keyword>
<evidence type="ECO:0000256" key="7">
    <source>
        <dbReference type="ARBA" id="ARBA00022729"/>
    </source>
</evidence>
<dbReference type="InterPro" id="IPR045187">
    <property type="entry name" value="CcO_II"/>
</dbReference>
<keyword evidence="4 12" id="KW-1003">Cell membrane</keyword>
<evidence type="ECO:0000256" key="5">
    <source>
        <dbReference type="ARBA" id="ARBA00022660"/>
    </source>
</evidence>
<evidence type="ECO:0000256" key="6">
    <source>
        <dbReference type="ARBA" id="ARBA00022692"/>
    </source>
</evidence>
<gene>
    <name evidence="16" type="ORF">ACFFMS_06210</name>
</gene>
<dbReference type="CDD" id="cd04212">
    <property type="entry name" value="CuRO_UO_II"/>
    <property type="match status" value="1"/>
</dbReference>
<dbReference type="Proteomes" id="UP001589609">
    <property type="component" value="Unassembled WGS sequence"/>
</dbReference>
<dbReference type="PIRSF" id="PIRSF000292">
    <property type="entry name" value="Ubi_od_II"/>
    <property type="match status" value="1"/>
</dbReference>
<dbReference type="RefSeq" id="WP_379948372.1">
    <property type="nucleotide sequence ID" value="NZ_JBHMAF010000020.1"/>
</dbReference>
<keyword evidence="6 13" id="KW-0812">Transmembrane</keyword>
<keyword evidence="10 12" id="KW-0560">Oxidoreductase</keyword>
<proteinExistence type="inferred from homology"/>
<evidence type="ECO:0000259" key="14">
    <source>
        <dbReference type="PROSITE" id="PS50857"/>
    </source>
</evidence>
<dbReference type="Pfam" id="PF00116">
    <property type="entry name" value="COX2"/>
    <property type="match status" value="1"/>
</dbReference>
<evidence type="ECO:0000256" key="9">
    <source>
        <dbReference type="ARBA" id="ARBA00022989"/>
    </source>
</evidence>
<evidence type="ECO:0000256" key="12">
    <source>
        <dbReference type="PIRNR" id="PIRNR000292"/>
    </source>
</evidence>
<comment type="catalytic activity">
    <reaction evidence="12">
        <text>2 a quinol + O2 = 2 a quinone + 2 H2O</text>
        <dbReference type="Rhea" id="RHEA:55376"/>
        <dbReference type="ChEBI" id="CHEBI:15377"/>
        <dbReference type="ChEBI" id="CHEBI:15379"/>
        <dbReference type="ChEBI" id="CHEBI:24646"/>
        <dbReference type="ChEBI" id="CHEBI:132124"/>
    </reaction>
</comment>
<evidence type="ECO:0000256" key="8">
    <source>
        <dbReference type="ARBA" id="ARBA00022982"/>
    </source>
</evidence>
<evidence type="ECO:0000256" key="3">
    <source>
        <dbReference type="ARBA" id="ARBA00022448"/>
    </source>
</evidence>
<keyword evidence="9 13" id="KW-1133">Transmembrane helix</keyword>
<dbReference type="InterPro" id="IPR034227">
    <property type="entry name" value="CuRO_UO_II"/>
</dbReference>
<dbReference type="SUPFAM" id="SSF49503">
    <property type="entry name" value="Cupredoxins"/>
    <property type="match status" value="1"/>
</dbReference>
<evidence type="ECO:0000256" key="2">
    <source>
        <dbReference type="ARBA" id="ARBA00007866"/>
    </source>
</evidence>
<dbReference type="Gene3D" id="1.10.287.90">
    <property type="match status" value="1"/>
</dbReference>
<dbReference type="PROSITE" id="PS51257">
    <property type="entry name" value="PROKAR_LIPOPROTEIN"/>
    <property type="match status" value="1"/>
</dbReference>
<comment type="subcellular location">
    <subcellularLocation>
        <location evidence="1">Cell membrane</location>
        <topology evidence="1">Multi-pass membrane protein</topology>
    </subcellularLocation>
</comment>
<evidence type="ECO:0000313" key="16">
    <source>
        <dbReference type="EMBL" id="MFB9758130.1"/>
    </source>
</evidence>
<keyword evidence="11 12" id="KW-0472">Membrane</keyword>
<dbReference type="InterPro" id="IPR006333">
    <property type="entry name" value="Cyt_o_ubiquinol_oxidase_su2"/>
</dbReference>